<evidence type="ECO:0000259" key="3">
    <source>
        <dbReference type="Pfam" id="PF00089"/>
    </source>
</evidence>
<keyword evidence="2" id="KW-0472">Membrane</keyword>
<keyword evidence="5" id="KW-1185">Reference proteome</keyword>
<dbReference type="SUPFAM" id="SSF50494">
    <property type="entry name" value="Trypsin-like serine proteases"/>
    <property type="match status" value="1"/>
</dbReference>
<dbReference type="RefSeq" id="WP_108431131.1">
    <property type="nucleotide sequence ID" value="NZ_CP026947.1"/>
</dbReference>
<proteinExistence type="predicted"/>
<evidence type="ECO:0000313" key="5">
    <source>
        <dbReference type="Proteomes" id="UP000244989"/>
    </source>
</evidence>
<dbReference type="InterPro" id="IPR009003">
    <property type="entry name" value="Peptidase_S1_PA"/>
</dbReference>
<keyword evidence="2" id="KW-0812">Transmembrane</keyword>
<dbReference type="AlphaFoldDB" id="A0A2U1T7D0"/>
<name>A0A2U1T7D0_9CORY</name>
<dbReference type="PROSITE" id="PS00135">
    <property type="entry name" value="TRYPSIN_SER"/>
    <property type="match status" value="1"/>
</dbReference>
<dbReference type="PROSITE" id="PS00134">
    <property type="entry name" value="TRYPSIN_HIS"/>
    <property type="match status" value="1"/>
</dbReference>
<sequence length="321" mass="32758">MPKTRENIAWGAAIVIAGLGVVGVTAVGLDAEQPEPRADATAPSVAANENIQRAEPEPELTPAPEVDEEPVAAVTPVSSPWAPGATFSLLEEYPEPGVPFTATECTAAFSFTGADGRMYAVTASHCGSQGDLVFPRNGETIADYTTEMGHVIYSGLDHPGAGEHDVRPDVAIIEITRPDSLAIAGGEEPAPTVLASQTEPGGTACKLGGTTGRTCGELGTQGEHYIMVDPATEEDVRSIGDTAAICAQRGDSGGPVIAEIDGRQAVIGLVSGTRSDEINGDPSCPGDGIDSAAGSIAFANIAQIKAVIDEVVPDAEFTPVA</sequence>
<dbReference type="InterPro" id="IPR018114">
    <property type="entry name" value="TRYPSIN_HIS"/>
</dbReference>
<organism evidence="4 5">
    <name type="scientific">Corynebacterium yudongzhengii</name>
    <dbReference type="NCBI Taxonomy" id="2080740"/>
    <lineage>
        <taxon>Bacteria</taxon>
        <taxon>Bacillati</taxon>
        <taxon>Actinomycetota</taxon>
        <taxon>Actinomycetes</taxon>
        <taxon>Mycobacteriales</taxon>
        <taxon>Corynebacteriaceae</taxon>
        <taxon>Corynebacterium</taxon>
    </lineage>
</organism>
<accession>A0A2U1T7D0</accession>
<comment type="caution">
    <text evidence="4">The sequence shown here is derived from an EMBL/GenBank/DDBJ whole genome shotgun (WGS) entry which is preliminary data.</text>
</comment>
<evidence type="ECO:0000256" key="2">
    <source>
        <dbReference type="SAM" id="Phobius"/>
    </source>
</evidence>
<feature type="transmembrane region" description="Helical" evidence="2">
    <location>
        <begin position="7"/>
        <end position="29"/>
    </location>
</feature>
<dbReference type="Pfam" id="PF00089">
    <property type="entry name" value="Trypsin"/>
    <property type="match status" value="1"/>
</dbReference>
<protein>
    <recommendedName>
        <fullName evidence="3">Peptidase S1 domain-containing protein</fullName>
    </recommendedName>
</protein>
<feature type="region of interest" description="Disordered" evidence="1">
    <location>
        <begin position="33"/>
        <end position="65"/>
    </location>
</feature>
<dbReference type="GO" id="GO:0006508">
    <property type="term" value="P:proteolysis"/>
    <property type="evidence" value="ECO:0007669"/>
    <property type="project" value="InterPro"/>
</dbReference>
<evidence type="ECO:0000313" key="4">
    <source>
        <dbReference type="EMBL" id="PWC01916.1"/>
    </source>
</evidence>
<keyword evidence="2" id="KW-1133">Transmembrane helix</keyword>
<dbReference type="KEGG" id="cyz:C3B44_03380"/>
<dbReference type="EMBL" id="QEEZ01000007">
    <property type="protein sequence ID" value="PWC01916.1"/>
    <property type="molecule type" value="Genomic_DNA"/>
</dbReference>
<reference evidence="5" key="1">
    <citation type="submission" date="2018-04" db="EMBL/GenBank/DDBJ databases">
        <authorList>
            <person name="Liu S."/>
            <person name="Wang Z."/>
            <person name="Li J."/>
        </authorList>
    </citation>
    <scope>NUCLEOTIDE SEQUENCE [LARGE SCALE GENOMIC DNA]</scope>
    <source>
        <strain evidence="5">2189</strain>
    </source>
</reference>
<dbReference type="Proteomes" id="UP000244989">
    <property type="component" value="Unassembled WGS sequence"/>
</dbReference>
<dbReference type="InterPro" id="IPR043504">
    <property type="entry name" value="Peptidase_S1_PA_chymotrypsin"/>
</dbReference>
<gene>
    <name evidence="4" type="ORF">DF222_04865</name>
</gene>
<feature type="domain" description="Peptidase S1" evidence="3">
    <location>
        <begin position="119"/>
        <end position="280"/>
    </location>
</feature>
<dbReference type="Gene3D" id="2.40.10.10">
    <property type="entry name" value="Trypsin-like serine proteases"/>
    <property type="match status" value="2"/>
</dbReference>
<dbReference type="InterPro" id="IPR001254">
    <property type="entry name" value="Trypsin_dom"/>
</dbReference>
<evidence type="ECO:0000256" key="1">
    <source>
        <dbReference type="SAM" id="MobiDB-lite"/>
    </source>
</evidence>
<dbReference type="GO" id="GO:0004252">
    <property type="term" value="F:serine-type endopeptidase activity"/>
    <property type="evidence" value="ECO:0007669"/>
    <property type="project" value="InterPro"/>
</dbReference>
<dbReference type="OrthoDB" id="4411800at2"/>
<dbReference type="InterPro" id="IPR033116">
    <property type="entry name" value="TRYPSIN_SER"/>
</dbReference>